<proteinExistence type="predicted"/>
<dbReference type="InterPro" id="IPR036217">
    <property type="entry name" value="MethylDNA_cys_MeTrfase_DNAb"/>
</dbReference>
<dbReference type="InterPro" id="IPR014048">
    <property type="entry name" value="MethylDNA_cys_MeTrfase_DNA-bd"/>
</dbReference>
<accession>A0A9D1J8Z2</accession>
<comment type="caution">
    <text evidence="8">The sequence shown here is derived from an EMBL/GenBank/DDBJ whole genome shotgun (WGS) entry which is preliminary data.</text>
</comment>
<evidence type="ECO:0000313" key="9">
    <source>
        <dbReference type="Proteomes" id="UP000823913"/>
    </source>
</evidence>
<evidence type="ECO:0000256" key="5">
    <source>
        <dbReference type="ARBA" id="ARBA00023204"/>
    </source>
</evidence>
<keyword evidence="3" id="KW-0808">Transferase</keyword>
<name>A0A9D1J8Z2_9FIRM</name>
<dbReference type="InterPro" id="IPR036388">
    <property type="entry name" value="WH-like_DNA-bd_sf"/>
</dbReference>
<gene>
    <name evidence="8" type="ORF">IAB94_02660</name>
</gene>
<dbReference type="NCBIfam" id="TIGR00589">
    <property type="entry name" value="ogt"/>
    <property type="match status" value="1"/>
</dbReference>
<sequence>MEQGFFEKVYRIVCTIPRGKVLSYGDVARLAGNPKMSRQVGWALHSNPRPGEIPCHRVVFKDGSVNTGFAFGGPEVQAALLSEEGVEVVDYKIDMNKFRWDI</sequence>
<dbReference type="EMBL" id="DVHK01000063">
    <property type="protein sequence ID" value="HIR66935.1"/>
    <property type="molecule type" value="Genomic_DNA"/>
</dbReference>
<reference evidence="8" key="2">
    <citation type="journal article" date="2021" name="PeerJ">
        <title>Extensive microbial diversity within the chicken gut microbiome revealed by metagenomics and culture.</title>
        <authorList>
            <person name="Gilroy R."/>
            <person name="Ravi A."/>
            <person name="Getino M."/>
            <person name="Pursley I."/>
            <person name="Horton D.L."/>
            <person name="Alikhan N.F."/>
            <person name="Baker D."/>
            <person name="Gharbi K."/>
            <person name="Hall N."/>
            <person name="Watson M."/>
            <person name="Adriaenssens E.M."/>
            <person name="Foster-Nyarko E."/>
            <person name="Jarju S."/>
            <person name="Secka A."/>
            <person name="Antonio M."/>
            <person name="Oren A."/>
            <person name="Chaudhuri R.R."/>
            <person name="La Ragione R."/>
            <person name="Hildebrand F."/>
            <person name="Pallen M.J."/>
        </authorList>
    </citation>
    <scope>NUCLEOTIDE SEQUENCE</scope>
    <source>
        <strain evidence="8">ChiW16-3235</strain>
    </source>
</reference>
<comment type="catalytic activity">
    <reaction evidence="1">
        <text>a 4-O-methyl-thymidine in DNA + L-cysteinyl-[protein] = a thymidine in DNA + S-methyl-L-cysteinyl-[protein]</text>
        <dbReference type="Rhea" id="RHEA:53428"/>
        <dbReference type="Rhea" id="RHEA-COMP:10131"/>
        <dbReference type="Rhea" id="RHEA-COMP:10132"/>
        <dbReference type="Rhea" id="RHEA-COMP:13555"/>
        <dbReference type="Rhea" id="RHEA-COMP:13556"/>
        <dbReference type="ChEBI" id="CHEBI:29950"/>
        <dbReference type="ChEBI" id="CHEBI:82612"/>
        <dbReference type="ChEBI" id="CHEBI:137386"/>
        <dbReference type="ChEBI" id="CHEBI:137387"/>
        <dbReference type="EC" id="2.1.1.63"/>
    </reaction>
</comment>
<evidence type="ECO:0000313" key="8">
    <source>
        <dbReference type="EMBL" id="HIR66935.1"/>
    </source>
</evidence>
<evidence type="ECO:0000256" key="1">
    <source>
        <dbReference type="ARBA" id="ARBA00001286"/>
    </source>
</evidence>
<dbReference type="CDD" id="cd06445">
    <property type="entry name" value="ATase"/>
    <property type="match status" value="1"/>
</dbReference>
<dbReference type="Gene3D" id="1.10.10.10">
    <property type="entry name" value="Winged helix-like DNA-binding domain superfamily/Winged helix DNA-binding domain"/>
    <property type="match status" value="1"/>
</dbReference>
<evidence type="ECO:0000256" key="4">
    <source>
        <dbReference type="ARBA" id="ARBA00022763"/>
    </source>
</evidence>
<dbReference type="PANTHER" id="PTHR42942:SF1">
    <property type="entry name" value="ALKYLTRANSFERASE-LIKE PROTEIN 1"/>
    <property type="match status" value="1"/>
</dbReference>
<dbReference type="GO" id="GO:0006281">
    <property type="term" value="P:DNA repair"/>
    <property type="evidence" value="ECO:0007669"/>
    <property type="project" value="UniProtKB-KW"/>
</dbReference>
<keyword evidence="4" id="KW-0227">DNA damage</keyword>
<dbReference type="PROSITE" id="PS00374">
    <property type="entry name" value="MGMT"/>
    <property type="match status" value="1"/>
</dbReference>
<dbReference type="GO" id="GO:0032259">
    <property type="term" value="P:methylation"/>
    <property type="evidence" value="ECO:0007669"/>
    <property type="project" value="UniProtKB-KW"/>
</dbReference>
<dbReference type="AlphaFoldDB" id="A0A9D1J8Z2"/>
<protein>
    <submittedName>
        <fullName evidence="8">MGMT family protein</fullName>
    </submittedName>
</protein>
<evidence type="ECO:0000256" key="2">
    <source>
        <dbReference type="ARBA" id="ARBA00022603"/>
    </source>
</evidence>
<dbReference type="Pfam" id="PF01035">
    <property type="entry name" value="DNA_binding_1"/>
    <property type="match status" value="1"/>
</dbReference>
<reference evidence="8" key="1">
    <citation type="submission" date="2020-10" db="EMBL/GenBank/DDBJ databases">
        <authorList>
            <person name="Gilroy R."/>
        </authorList>
    </citation>
    <scope>NUCLEOTIDE SEQUENCE</scope>
    <source>
        <strain evidence="8">ChiW16-3235</strain>
    </source>
</reference>
<comment type="catalytic activity">
    <reaction evidence="6">
        <text>a 6-O-methyl-2'-deoxyguanosine in DNA + L-cysteinyl-[protein] = S-methyl-L-cysteinyl-[protein] + a 2'-deoxyguanosine in DNA</text>
        <dbReference type="Rhea" id="RHEA:24000"/>
        <dbReference type="Rhea" id="RHEA-COMP:10131"/>
        <dbReference type="Rhea" id="RHEA-COMP:10132"/>
        <dbReference type="Rhea" id="RHEA-COMP:11367"/>
        <dbReference type="Rhea" id="RHEA-COMP:11368"/>
        <dbReference type="ChEBI" id="CHEBI:29950"/>
        <dbReference type="ChEBI" id="CHEBI:82612"/>
        <dbReference type="ChEBI" id="CHEBI:85445"/>
        <dbReference type="ChEBI" id="CHEBI:85448"/>
        <dbReference type="EC" id="2.1.1.63"/>
    </reaction>
</comment>
<evidence type="ECO:0000259" key="7">
    <source>
        <dbReference type="Pfam" id="PF01035"/>
    </source>
</evidence>
<dbReference type="PANTHER" id="PTHR42942">
    <property type="entry name" value="6-O-METHYLGUANINE DNA METHYLTRANSFERASE"/>
    <property type="match status" value="1"/>
</dbReference>
<keyword evidence="5" id="KW-0234">DNA repair</keyword>
<dbReference type="InterPro" id="IPR052520">
    <property type="entry name" value="ATL_DNA_repair"/>
</dbReference>
<keyword evidence="2" id="KW-0489">Methyltransferase</keyword>
<evidence type="ECO:0000256" key="6">
    <source>
        <dbReference type="ARBA" id="ARBA00049348"/>
    </source>
</evidence>
<evidence type="ECO:0000256" key="3">
    <source>
        <dbReference type="ARBA" id="ARBA00022679"/>
    </source>
</evidence>
<feature type="domain" description="Methylated-DNA-[protein]-cysteine S-methyltransferase DNA binding" evidence="7">
    <location>
        <begin position="5"/>
        <end position="86"/>
    </location>
</feature>
<dbReference type="InterPro" id="IPR001497">
    <property type="entry name" value="MethylDNA_cys_MeTrfase_AS"/>
</dbReference>
<organism evidence="8 9">
    <name type="scientific">Candidatus Coproplasma avicola</name>
    <dbReference type="NCBI Taxonomy" id="2840744"/>
    <lineage>
        <taxon>Bacteria</taxon>
        <taxon>Bacillati</taxon>
        <taxon>Bacillota</taxon>
        <taxon>Clostridia</taxon>
        <taxon>Eubacteriales</taxon>
        <taxon>Candidatus Coproplasma</taxon>
    </lineage>
</organism>
<dbReference type="GO" id="GO:0003908">
    <property type="term" value="F:methylated-DNA-[protein]-cysteine S-methyltransferase activity"/>
    <property type="evidence" value="ECO:0007669"/>
    <property type="project" value="UniProtKB-EC"/>
</dbReference>
<dbReference type="Proteomes" id="UP000823913">
    <property type="component" value="Unassembled WGS sequence"/>
</dbReference>
<dbReference type="SUPFAM" id="SSF46767">
    <property type="entry name" value="Methylated DNA-protein cysteine methyltransferase, C-terminal domain"/>
    <property type="match status" value="1"/>
</dbReference>